<name>F4N4N5_YEREN</name>
<evidence type="ECO:0000313" key="1">
    <source>
        <dbReference type="EMBL" id="CBX73043.1"/>
    </source>
</evidence>
<organism evidence="1">
    <name type="scientific">Yersinia enterocolitica W22703</name>
    <dbReference type="NCBI Taxonomy" id="913028"/>
    <lineage>
        <taxon>Bacteria</taxon>
        <taxon>Pseudomonadati</taxon>
        <taxon>Pseudomonadota</taxon>
        <taxon>Gammaproteobacteria</taxon>
        <taxon>Enterobacterales</taxon>
        <taxon>Yersiniaceae</taxon>
        <taxon>Yersinia</taxon>
    </lineage>
</organism>
<proteinExistence type="predicted"/>
<sequence>MNYLFRQIIGQSLMEQLKAELSVVLGESITRLERISEQPYAHLYAMYNKQGQAIPLLAKSYVCQGIAQQEAYKLSMLSREGDIRLPTVYGLVMPHQSLIKNSADGTLTWRFGRGAHSDRGALECADGSDS</sequence>
<accession>F4N4N5</accession>
<protein>
    <submittedName>
        <fullName evidence="1">Uncharacterized protein</fullName>
    </submittedName>
</protein>
<dbReference type="AlphaFoldDB" id="F4N4N5"/>
<reference evidence="1" key="1">
    <citation type="journal article" date="2011" name="BMC Genomics">
        <title>Shotgun sequencing of Yersinia enterocolitica strain W22703 (biotype 2, serotype O:9): genomic evidence for oscillation between invertebrates and mammals.</title>
        <authorList>
            <person name="Fuchs T.M."/>
            <person name="Brandt K."/>
            <person name="Starke M."/>
            <person name="Rattei T."/>
        </authorList>
    </citation>
    <scope>NUCLEOTIDE SEQUENCE</scope>
</reference>
<dbReference type="EMBL" id="FR718715">
    <property type="protein sequence ID" value="CBX73043.1"/>
    <property type="molecule type" value="Genomic_DNA"/>
</dbReference>
<gene>
    <name evidence="1" type="ORF">YEW_EZ21380</name>
</gene>